<feature type="domain" description="Lcl C-terminal" evidence="2">
    <location>
        <begin position="125"/>
        <end position="248"/>
    </location>
</feature>
<evidence type="ECO:0000313" key="3">
    <source>
        <dbReference type="EMBL" id="POZ50736.1"/>
    </source>
</evidence>
<proteinExistence type="predicted"/>
<evidence type="ECO:0000256" key="1">
    <source>
        <dbReference type="SAM" id="MobiDB-lite"/>
    </source>
</evidence>
<dbReference type="Pfam" id="PF07603">
    <property type="entry name" value="Lcl_C"/>
    <property type="match status" value="1"/>
</dbReference>
<organism evidence="3 4">
    <name type="scientific">Methylovulum psychrotolerans</name>
    <dbReference type="NCBI Taxonomy" id="1704499"/>
    <lineage>
        <taxon>Bacteria</taxon>
        <taxon>Pseudomonadati</taxon>
        <taxon>Pseudomonadota</taxon>
        <taxon>Gammaproteobacteria</taxon>
        <taxon>Methylococcales</taxon>
        <taxon>Methylococcaceae</taxon>
        <taxon>Methylovulum</taxon>
    </lineage>
</organism>
<name>A0A2S5CIW5_9GAMM</name>
<comment type="caution">
    <text evidence="3">The sequence shown here is derived from an EMBL/GenBank/DDBJ whole genome shotgun (WGS) entry which is preliminary data.</text>
</comment>
<evidence type="ECO:0000259" key="2">
    <source>
        <dbReference type="Pfam" id="PF07603"/>
    </source>
</evidence>
<gene>
    <name evidence="3" type="ORF">AADEFJLK_03633</name>
</gene>
<feature type="region of interest" description="Disordered" evidence="1">
    <location>
        <begin position="81"/>
        <end position="116"/>
    </location>
</feature>
<reference evidence="3 4" key="1">
    <citation type="submission" date="2017-11" db="EMBL/GenBank/DDBJ databases">
        <title>Draft Genome Sequence of Methylobacter psychrotolerans Sph1T, an Obligate Methanotroph from Low-Temperature Environments.</title>
        <authorList>
            <person name="Oshkin I.Y."/>
            <person name="Miroshnikov K."/>
            <person name="Belova S.E."/>
            <person name="Korzhenkov A."/>
            <person name="Toshchakov S.V."/>
            <person name="Dedysh S.N."/>
        </authorList>
    </citation>
    <scope>NUCLEOTIDE SEQUENCE [LARGE SCALE GENOMIC DNA]</scope>
    <source>
        <strain evidence="3 4">Sph1</strain>
    </source>
</reference>
<protein>
    <recommendedName>
        <fullName evidence="2">Lcl C-terminal domain-containing protein</fullName>
    </recommendedName>
</protein>
<dbReference type="RefSeq" id="WP_103975268.1">
    <property type="nucleotide sequence ID" value="NZ_PGFZ01000009.1"/>
</dbReference>
<sequence>MSIENLLNYSVDNTVINHYLHLLAKRDVKAAQIHADLMERLRLSDEALVEACGSFRLAQEAKVKIAEIAVLKKLEAEKNKPVKLKQPEKPAPAKNKNLDKPKLSNPTPSKSEEKHIGQFIVRNDGTLLDTKTGLMWCRYSIGQQWKNGIVVGDAIAMEWQKAKKMPGEFNKNIVCGSFSDWRLPSINEFPIIRSREKAASTFFPHDGKQFWSSSEENQNIMKTTCLFRRNANYVTSHKTDTCYVRLVRNV</sequence>
<accession>A0A2S5CIW5</accession>
<dbReference type="Proteomes" id="UP000237423">
    <property type="component" value="Unassembled WGS sequence"/>
</dbReference>
<evidence type="ECO:0000313" key="4">
    <source>
        <dbReference type="Proteomes" id="UP000237423"/>
    </source>
</evidence>
<dbReference type="InterPro" id="IPR011460">
    <property type="entry name" value="Lcl_C"/>
</dbReference>
<dbReference type="EMBL" id="PGFZ01000009">
    <property type="protein sequence ID" value="POZ50736.1"/>
    <property type="molecule type" value="Genomic_DNA"/>
</dbReference>
<dbReference type="AlphaFoldDB" id="A0A2S5CIW5"/>